<proteinExistence type="predicted"/>
<evidence type="ECO:0000256" key="1">
    <source>
        <dbReference type="ARBA" id="ARBA00022814"/>
    </source>
</evidence>
<evidence type="ECO:0000313" key="5">
    <source>
        <dbReference type="EMBL" id="SVC12545.1"/>
    </source>
</evidence>
<dbReference type="InterPro" id="IPR006645">
    <property type="entry name" value="NGN-like_dom"/>
</dbReference>
<dbReference type="GO" id="GO:0006354">
    <property type="term" value="P:DNA-templated transcription elongation"/>
    <property type="evidence" value="ECO:0007669"/>
    <property type="project" value="InterPro"/>
</dbReference>
<name>A0A382JLI0_9ZZZZ</name>
<organism evidence="5">
    <name type="scientific">marine metagenome</name>
    <dbReference type="NCBI Taxonomy" id="408172"/>
    <lineage>
        <taxon>unclassified sequences</taxon>
        <taxon>metagenomes</taxon>
        <taxon>ecological metagenomes</taxon>
    </lineage>
</organism>
<dbReference type="InterPro" id="IPR036735">
    <property type="entry name" value="NGN_dom_sf"/>
</dbReference>
<dbReference type="Pfam" id="PF02357">
    <property type="entry name" value="NusG"/>
    <property type="match status" value="1"/>
</dbReference>
<reference evidence="5" key="1">
    <citation type="submission" date="2018-05" db="EMBL/GenBank/DDBJ databases">
        <authorList>
            <person name="Lanie J.A."/>
            <person name="Ng W.-L."/>
            <person name="Kazmierczak K.M."/>
            <person name="Andrzejewski T.M."/>
            <person name="Davidsen T.M."/>
            <person name="Wayne K.J."/>
            <person name="Tettelin H."/>
            <person name="Glass J.I."/>
            <person name="Rusch D."/>
            <person name="Podicherti R."/>
            <person name="Tsui H.-C.T."/>
            <person name="Winkler M.E."/>
        </authorList>
    </citation>
    <scope>NUCLEOTIDE SEQUENCE</scope>
</reference>
<dbReference type="SMART" id="SM00738">
    <property type="entry name" value="NGN"/>
    <property type="match status" value="1"/>
</dbReference>
<feature type="non-terminal residue" evidence="5">
    <location>
        <position position="1"/>
    </location>
</feature>
<dbReference type="PANTHER" id="PTHR30265:SF4">
    <property type="entry name" value="KOW MOTIF FAMILY PROTEIN, EXPRESSED"/>
    <property type="match status" value="1"/>
</dbReference>
<keyword evidence="1" id="KW-0889">Transcription antitermination</keyword>
<dbReference type="InterPro" id="IPR008991">
    <property type="entry name" value="Translation_prot_SH3-like_sf"/>
</dbReference>
<dbReference type="GO" id="GO:0031564">
    <property type="term" value="P:transcription antitermination"/>
    <property type="evidence" value="ECO:0007669"/>
    <property type="project" value="UniProtKB-KW"/>
</dbReference>
<evidence type="ECO:0000259" key="4">
    <source>
        <dbReference type="SMART" id="SM00738"/>
    </source>
</evidence>
<dbReference type="PANTHER" id="PTHR30265">
    <property type="entry name" value="RHO-INTERACTING TRANSCRIPTION TERMINATION FACTOR NUSG"/>
    <property type="match status" value="1"/>
</dbReference>
<keyword evidence="3" id="KW-0804">Transcription</keyword>
<protein>
    <recommendedName>
        <fullName evidence="4">NusG-like N-terminal domain-containing protein</fullName>
    </recommendedName>
</protein>
<dbReference type="EMBL" id="UINC01074896">
    <property type="protein sequence ID" value="SVC12545.1"/>
    <property type="molecule type" value="Genomic_DNA"/>
</dbReference>
<keyword evidence="2" id="KW-0805">Transcription regulation</keyword>
<dbReference type="SUPFAM" id="SSF50104">
    <property type="entry name" value="Translation proteins SH3-like domain"/>
    <property type="match status" value="1"/>
</dbReference>
<dbReference type="CDD" id="cd09893">
    <property type="entry name" value="NGN_SP_TaA"/>
    <property type="match status" value="1"/>
</dbReference>
<dbReference type="SUPFAM" id="SSF82679">
    <property type="entry name" value="N-utilization substance G protein NusG, N-terminal domain"/>
    <property type="match status" value="1"/>
</dbReference>
<evidence type="ECO:0000256" key="3">
    <source>
        <dbReference type="ARBA" id="ARBA00023163"/>
    </source>
</evidence>
<dbReference type="AlphaFoldDB" id="A0A382JLI0"/>
<sequence length="170" mass="19464">VGNTAPVTNMHWYAVWTRSRHEQVVRQQLEQHHLEAFLPTITRWSRWKDRKKKIEWPLFPSYCFARFDAAERVRVLKCSGVVNIVSFDDKITPIPDSELEGIRTLVESDFQYDPCPLIRQGMMVEVSHGPLKGVIGRLVRKGSHARLVLSVDLIGQAVSVEVDAADVKPY</sequence>
<feature type="domain" description="NusG-like N-terminal" evidence="4">
    <location>
        <begin position="9"/>
        <end position="106"/>
    </location>
</feature>
<dbReference type="NCBIfam" id="NF033644">
    <property type="entry name" value="antiterm_UpxY"/>
    <property type="match status" value="1"/>
</dbReference>
<accession>A0A382JLI0</accession>
<dbReference type="InterPro" id="IPR043425">
    <property type="entry name" value="NusG-like"/>
</dbReference>
<dbReference type="Gene3D" id="3.30.70.940">
    <property type="entry name" value="NusG, N-terminal domain"/>
    <property type="match status" value="1"/>
</dbReference>
<evidence type="ECO:0000256" key="2">
    <source>
        <dbReference type="ARBA" id="ARBA00023015"/>
    </source>
</evidence>
<gene>
    <name evidence="5" type="ORF">METZ01_LOCUS265399</name>
</gene>